<keyword evidence="8" id="KW-0784">Thiamine biosynthesis</keyword>
<dbReference type="GO" id="GO:0046872">
    <property type="term" value="F:metal ion binding"/>
    <property type="evidence" value="ECO:0007669"/>
    <property type="project" value="UniProtKB-KW"/>
</dbReference>
<evidence type="ECO:0000256" key="4">
    <source>
        <dbReference type="ARBA" id="ARBA00011738"/>
    </source>
</evidence>
<evidence type="ECO:0000256" key="6">
    <source>
        <dbReference type="ARBA" id="ARBA00022723"/>
    </source>
</evidence>
<evidence type="ECO:0000256" key="11">
    <source>
        <dbReference type="ARBA" id="ARBA00048179"/>
    </source>
</evidence>
<evidence type="ECO:0000259" key="12">
    <source>
        <dbReference type="Pfam" id="PF09084"/>
    </source>
</evidence>
<evidence type="ECO:0000256" key="10">
    <source>
        <dbReference type="ARBA" id="ARBA00033171"/>
    </source>
</evidence>
<keyword evidence="7" id="KW-0663">Pyridoxal phosphate</keyword>
<dbReference type="AlphaFoldDB" id="A0A0G0B0T7"/>
<comment type="similarity">
    <text evidence="3">Belongs to the NMT1/THI5 family.</text>
</comment>
<dbReference type="PANTHER" id="PTHR31528:SF1">
    <property type="entry name" value="4-AMINO-5-HYDROXYMETHYL-2-METHYLPYRIMIDINE PHOSPHATE SYNTHASE THI11-RELATED"/>
    <property type="match status" value="1"/>
</dbReference>
<dbReference type="SUPFAM" id="SSF53850">
    <property type="entry name" value="Periplasmic binding protein-like II"/>
    <property type="match status" value="1"/>
</dbReference>
<dbReference type="PATRIC" id="fig|1618484.3.peg.194"/>
<comment type="catalytic activity">
    <reaction evidence="11">
        <text>N(6)-(pyridoxal phosphate)-L-lysyl-[4-amino-5-hydroxymethyl-2-methylpyrimidine phosphate synthase] + L-histidyl-[4-amino-5-hydroxymethyl-2-methylpyrimidine phosphate synthase] + 2 Fe(3+) + 4 H2O = L-lysyl-[4-amino-5-hydroxymethyl-2-methylpyrimidine phosphate synthase] + (2S)-2-amino-5-hydroxy-4-oxopentanoyl-[4-amino-5-hydroxymethyl-2-methylpyrimidine phosphate synthase] + 4-amino-2-methyl-5-(phosphooxymethyl)pyrimidine + 3-oxopropanoate + 2 Fe(2+) + 2 H(+)</text>
        <dbReference type="Rhea" id="RHEA:65756"/>
        <dbReference type="Rhea" id="RHEA-COMP:16892"/>
        <dbReference type="Rhea" id="RHEA-COMP:16893"/>
        <dbReference type="Rhea" id="RHEA-COMP:16894"/>
        <dbReference type="Rhea" id="RHEA-COMP:16895"/>
        <dbReference type="ChEBI" id="CHEBI:15377"/>
        <dbReference type="ChEBI" id="CHEBI:15378"/>
        <dbReference type="ChEBI" id="CHEBI:29033"/>
        <dbReference type="ChEBI" id="CHEBI:29034"/>
        <dbReference type="ChEBI" id="CHEBI:29969"/>
        <dbReference type="ChEBI" id="CHEBI:29979"/>
        <dbReference type="ChEBI" id="CHEBI:33190"/>
        <dbReference type="ChEBI" id="CHEBI:58354"/>
        <dbReference type="ChEBI" id="CHEBI:143915"/>
        <dbReference type="ChEBI" id="CHEBI:157692"/>
    </reaction>
    <physiologicalReaction direction="left-to-right" evidence="11">
        <dbReference type="Rhea" id="RHEA:65757"/>
    </physiologicalReaction>
</comment>
<accession>A0A0G0B0T7</accession>
<comment type="caution">
    <text evidence="13">The sequence shown here is derived from an EMBL/GenBank/DDBJ whole genome shotgun (WGS) entry which is preliminary data.</text>
</comment>
<sequence>MKKNRLLAILLISFTAFVAIKIISNKVVTQSSKSTPFKLAFDWTPNTNHTGVYVALAKNWYREQGLDLKILPYSPNVSSSVLVTSEKADAGISFIEDVVGETAKNNPIVSIGAILQHNTSGLIVLKDSGINRPRDLDGKIYGGYGSPFENPIISQIIKKDGGIGNFKNVVLDIGAMQALESKRIDFVWVFSGWEVVQARFDGLKFNFFPLTQYGIPDSPTVVFVVTPNKIKSSPKLLKKFMTATAQGYEYARLFPKESAQILISTAPKDTFPNPKLVFASQDFMSKNYADKKRQWGIQDIKSWTGYPQFILNSKTVIDFNSLFTNKFLP</sequence>
<protein>
    <recommendedName>
        <fullName evidence="10">Thiamine pyrimidine synthase</fullName>
    </recommendedName>
</protein>
<dbReference type="Proteomes" id="UP000034004">
    <property type="component" value="Unassembled WGS sequence"/>
</dbReference>
<comment type="pathway">
    <text evidence="2">Cofactor biosynthesis; thiamine diphosphate biosynthesis.</text>
</comment>
<dbReference type="STRING" id="1618484.UR56_C0003G0046"/>
<dbReference type="Pfam" id="PF09084">
    <property type="entry name" value="NMT1"/>
    <property type="match status" value="1"/>
</dbReference>
<evidence type="ECO:0000313" key="14">
    <source>
        <dbReference type="Proteomes" id="UP000034004"/>
    </source>
</evidence>
<keyword evidence="5" id="KW-0808">Transferase</keyword>
<comment type="subunit">
    <text evidence="4">Homodimer.</text>
</comment>
<dbReference type="InterPro" id="IPR015168">
    <property type="entry name" value="SsuA/THI5"/>
</dbReference>
<evidence type="ECO:0000256" key="2">
    <source>
        <dbReference type="ARBA" id="ARBA00004948"/>
    </source>
</evidence>
<dbReference type="GO" id="GO:0009228">
    <property type="term" value="P:thiamine biosynthetic process"/>
    <property type="evidence" value="ECO:0007669"/>
    <property type="project" value="UniProtKB-KW"/>
</dbReference>
<dbReference type="GO" id="GO:0016740">
    <property type="term" value="F:transferase activity"/>
    <property type="evidence" value="ECO:0007669"/>
    <property type="project" value="UniProtKB-KW"/>
</dbReference>
<dbReference type="EMBL" id="LBPR01000003">
    <property type="protein sequence ID" value="KKP62939.1"/>
    <property type="molecule type" value="Genomic_DNA"/>
</dbReference>
<evidence type="ECO:0000256" key="5">
    <source>
        <dbReference type="ARBA" id="ARBA00022679"/>
    </source>
</evidence>
<evidence type="ECO:0000256" key="1">
    <source>
        <dbReference type="ARBA" id="ARBA00003469"/>
    </source>
</evidence>
<evidence type="ECO:0000256" key="8">
    <source>
        <dbReference type="ARBA" id="ARBA00022977"/>
    </source>
</evidence>
<evidence type="ECO:0000256" key="9">
    <source>
        <dbReference type="ARBA" id="ARBA00023004"/>
    </source>
</evidence>
<gene>
    <name evidence="13" type="ORF">UR56_C0003G0046</name>
</gene>
<proteinExistence type="inferred from homology"/>
<organism evidence="13 14">
    <name type="scientific">Candidatus Roizmanbacteria bacterium GW2011_GWC2_34_23</name>
    <dbReference type="NCBI Taxonomy" id="1618484"/>
    <lineage>
        <taxon>Bacteria</taxon>
        <taxon>Candidatus Roizmaniibacteriota</taxon>
    </lineage>
</organism>
<evidence type="ECO:0000313" key="13">
    <source>
        <dbReference type="EMBL" id="KKP62939.1"/>
    </source>
</evidence>
<reference evidence="13 14" key="1">
    <citation type="journal article" date="2015" name="Nature">
        <title>rRNA introns, odd ribosomes, and small enigmatic genomes across a large radiation of phyla.</title>
        <authorList>
            <person name="Brown C.T."/>
            <person name="Hug L.A."/>
            <person name="Thomas B.C."/>
            <person name="Sharon I."/>
            <person name="Castelle C.J."/>
            <person name="Singh A."/>
            <person name="Wilkins M.J."/>
            <person name="Williams K.H."/>
            <person name="Banfield J.F."/>
        </authorList>
    </citation>
    <scope>NUCLEOTIDE SEQUENCE [LARGE SCALE GENOMIC DNA]</scope>
</reference>
<keyword evidence="9" id="KW-0408">Iron</keyword>
<comment type="function">
    <text evidence="1">Responsible for the formation of the pyrimidine heterocycle in the thiamine biosynthesis pathway. Catalyzes the formation of hydroxymethylpyrimidine phosphate (HMP-P) from histidine and pyridoxal phosphate (PLP). The protein uses PLP and the active site histidine to form HMP-P, generating an inactive enzyme. The enzyme can only undergo a single turnover, which suggests it is a suicide enzyme.</text>
</comment>
<dbReference type="InterPro" id="IPR027939">
    <property type="entry name" value="NMT1/THI5"/>
</dbReference>
<dbReference type="Gene3D" id="3.40.190.10">
    <property type="entry name" value="Periplasmic binding protein-like II"/>
    <property type="match status" value="2"/>
</dbReference>
<evidence type="ECO:0000256" key="3">
    <source>
        <dbReference type="ARBA" id="ARBA00009406"/>
    </source>
</evidence>
<name>A0A0G0B0T7_9BACT</name>
<feature type="domain" description="SsuA/THI5-like" evidence="12">
    <location>
        <begin position="46"/>
        <end position="257"/>
    </location>
</feature>
<dbReference type="PANTHER" id="PTHR31528">
    <property type="entry name" value="4-AMINO-5-HYDROXYMETHYL-2-METHYLPYRIMIDINE PHOSPHATE SYNTHASE THI11-RELATED"/>
    <property type="match status" value="1"/>
</dbReference>
<evidence type="ECO:0000256" key="7">
    <source>
        <dbReference type="ARBA" id="ARBA00022898"/>
    </source>
</evidence>
<keyword evidence="6" id="KW-0479">Metal-binding</keyword>